<dbReference type="Proteomes" id="UP001179121">
    <property type="component" value="Chromosome"/>
</dbReference>
<dbReference type="SUPFAM" id="SSF55781">
    <property type="entry name" value="GAF domain-like"/>
    <property type="match status" value="2"/>
</dbReference>
<dbReference type="GO" id="GO:0005524">
    <property type="term" value="F:ATP binding"/>
    <property type="evidence" value="ECO:0007669"/>
    <property type="project" value="UniProtKB-KW"/>
</dbReference>
<dbReference type="InterPro" id="IPR003594">
    <property type="entry name" value="HATPase_dom"/>
</dbReference>
<evidence type="ECO:0000256" key="1">
    <source>
        <dbReference type="ARBA" id="ARBA00000085"/>
    </source>
</evidence>
<keyword evidence="3" id="KW-0597">Phosphoprotein</keyword>
<dbReference type="Pfam" id="PF01590">
    <property type="entry name" value="GAF"/>
    <property type="match status" value="1"/>
</dbReference>
<reference evidence="10" key="1">
    <citation type="submission" date="2022-10" db="EMBL/GenBank/DDBJ databases">
        <authorList>
            <person name="Koch H."/>
        </authorList>
    </citation>
    <scope>NUCLEOTIDE SEQUENCE</scope>
    <source>
        <strain evidence="10">DNF</strain>
    </source>
</reference>
<keyword evidence="5" id="KW-0547">Nucleotide-binding</keyword>
<protein>
    <recommendedName>
        <fullName evidence="2">histidine kinase</fullName>
        <ecNumber evidence="2">2.7.13.3</ecNumber>
    </recommendedName>
</protein>
<dbReference type="Pfam" id="PF13492">
    <property type="entry name" value="GAF_3"/>
    <property type="match status" value="1"/>
</dbReference>
<dbReference type="PANTHER" id="PTHR43065:SF10">
    <property type="entry name" value="PEROXIDE STRESS-ACTIVATED HISTIDINE KINASE MAK3"/>
    <property type="match status" value="1"/>
</dbReference>
<dbReference type="Gene3D" id="3.30.450.40">
    <property type="match status" value="2"/>
</dbReference>
<gene>
    <name evidence="10" type="ORF">DNFV4_00971</name>
</gene>
<feature type="domain" description="Histidine kinase" evidence="9">
    <location>
        <begin position="376"/>
        <end position="587"/>
    </location>
</feature>
<dbReference type="InterPro" id="IPR004358">
    <property type="entry name" value="Sig_transdc_His_kin-like_C"/>
</dbReference>
<keyword evidence="11" id="KW-1185">Reference proteome</keyword>
<keyword evidence="4" id="KW-0808">Transferase</keyword>
<dbReference type="EC" id="2.7.13.3" evidence="2"/>
<dbReference type="Gene3D" id="3.30.565.10">
    <property type="entry name" value="Histidine kinase-like ATPase, C-terminal domain"/>
    <property type="match status" value="1"/>
</dbReference>
<dbReference type="InterPro" id="IPR036097">
    <property type="entry name" value="HisK_dim/P_sf"/>
</dbReference>
<dbReference type="Gene3D" id="1.10.287.130">
    <property type="match status" value="1"/>
</dbReference>
<organism evidence="10 11">
    <name type="scientific">Nitrospira tepida</name>
    <dbReference type="NCBI Taxonomy" id="2973512"/>
    <lineage>
        <taxon>Bacteria</taxon>
        <taxon>Pseudomonadati</taxon>
        <taxon>Nitrospirota</taxon>
        <taxon>Nitrospiria</taxon>
        <taxon>Nitrospirales</taxon>
        <taxon>Nitrospiraceae</taxon>
        <taxon>Nitrospira</taxon>
    </lineage>
</organism>
<dbReference type="PROSITE" id="PS50109">
    <property type="entry name" value="HIS_KIN"/>
    <property type="match status" value="1"/>
</dbReference>
<dbReference type="PRINTS" id="PR00344">
    <property type="entry name" value="BCTRLSENSOR"/>
</dbReference>
<evidence type="ECO:0000313" key="10">
    <source>
        <dbReference type="EMBL" id="CAI4030543.1"/>
    </source>
</evidence>
<proteinExistence type="predicted"/>
<dbReference type="RefSeq" id="WP_289267527.1">
    <property type="nucleotide sequence ID" value="NZ_OX365700.1"/>
</dbReference>
<dbReference type="InterPro" id="IPR005467">
    <property type="entry name" value="His_kinase_dom"/>
</dbReference>
<dbReference type="InterPro" id="IPR003018">
    <property type="entry name" value="GAF"/>
</dbReference>
<dbReference type="Pfam" id="PF02518">
    <property type="entry name" value="HATPase_c"/>
    <property type="match status" value="1"/>
</dbReference>
<comment type="catalytic activity">
    <reaction evidence="1">
        <text>ATP + protein L-histidine = ADP + protein N-phospho-L-histidine.</text>
        <dbReference type="EC" id="2.7.13.3"/>
    </reaction>
</comment>
<evidence type="ECO:0000256" key="3">
    <source>
        <dbReference type="ARBA" id="ARBA00022553"/>
    </source>
</evidence>
<dbReference type="GO" id="GO:0000155">
    <property type="term" value="F:phosphorelay sensor kinase activity"/>
    <property type="evidence" value="ECO:0007669"/>
    <property type="project" value="InterPro"/>
</dbReference>
<evidence type="ECO:0000256" key="2">
    <source>
        <dbReference type="ARBA" id="ARBA00012438"/>
    </source>
</evidence>
<keyword evidence="7" id="KW-0067">ATP-binding</keyword>
<accession>A0AA86MWW4</accession>
<evidence type="ECO:0000259" key="9">
    <source>
        <dbReference type="PROSITE" id="PS50109"/>
    </source>
</evidence>
<keyword evidence="6 10" id="KW-0418">Kinase</keyword>
<evidence type="ECO:0000313" key="11">
    <source>
        <dbReference type="Proteomes" id="UP001179121"/>
    </source>
</evidence>
<evidence type="ECO:0000256" key="4">
    <source>
        <dbReference type="ARBA" id="ARBA00022679"/>
    </source>
</evidence>
<sequence>MTTSAVENALTTKQTQLQRVLTTALNDLTLDAALAAIFHREGGPLTAHGSKGLTPREVHTILRTLSSSLRTLVTTPSQEQEGGTGARLKLITPSSRNLLVVPLRYRQRTYGALVLGRRDQAPLQRKERAMIESACEAITKALEKEQLFDGSVILSRPLVSPEPISAQRDTLDTLSSTPSYATPEVQDQALAILSECAQILPYDRAWVAHYDPLAGSVEVITVAGEQKSDGKRDLKAGLRLALEASASGWAVRHRKPRVDHDLASTQGRFADHKHLYKDRFLSSFVLPFFVRGQVGGTLTLASKEASRYSPADASAIEPIILKLVDLFQKPLTPAAPPAAAADSGSSEPARVQPVESLEPAIRKQERQAAIGEFSAFLATELREPLASIRAQLEEVTGEGILDFDPQTRVEKAMRDLIRIEALLNEILDFAKPLELNRRLCRVPEIIENALAVVSTELEVTRIQVTKDYAAHLAPVRCDEAKMQQVLLSIFKNSIEAMSPGGQLHIGLSQHRAGRHHEVQIVIKNDGAPIPPEHLSKVFEPFFSTKRSGTGLGLASVKKIVEEHGGHISLASGEGQGTTTTIRLPAMVRRPPFRHRGRGRRSPRH</sequence>
<dbReference type="CDD" id="cd00082">
    <property type="entry name" value="HisKA"/>
    <property type="match status" value="1"/>
</dbReference>
<dbReference type="KEGG" id="nti:DNFV4_00971"/>
<dbReference type="CDD" id="cd00075">
    <property type="entry name" value="HATPase"/>
    <property type="match status" value="1"/>
</dbReference>
<dbReference type="SMART" id="SM00065">
    <property type="entry name" value="GAF"/>
    <property type="match status" value="2"/>
</dbReference>
<dbReference type="EMBL" id="OX365700">
    <property type="protein sequence ID" value="CAI4030543.1"/>
    <property type="molecule type" value="Genomic_DNA"/>
</dbReference>
<dbReference type="Pfam" id="PF00512">
    <property type="entry name" value="HisKA"/>
    <property type="match status" value="1"/>
</dbReference>
<dbReference type="AlphaFoldDB" id="A0AA86MWW4"/>
<dbReference type="SMART" id="SM00388">
    <property type="entry name" value="HisKA"/>
    <property type="match status" value="1"/>
</dbReference>
<dbReference type="SMART" id="SM00387">
    <property type="entry name" value="HATPase_c"/>
    <property type="match status" value="1"/>
</dbReference>
<name>A0AA86MWW4_9BACT</name>
<evidence type="ECO:0000256" key="8">
    <source>
        <dbReference type="ARBA" id="ARBA00023012"/>
    </source>
</evidence>
<dbReference type="SUPFAM" id="SSF55874">
    <property type="entry name" value="ATPase domain of HSP90 chaperone/DNA topoisomerase II/histidine kinase"/>
    <property type="match status" value="1"/>
</dbReference>
<keyword evidence="8" id="KW-0902">Two-component regulatory system</keyword>
<dbReference type="InterPro" id="IPR036890">
    <property type="entry name" value="HATPase_C_sf"/>
</dbReference>
<evidence type="ECO:0000256" key="7">
    <source>
        <dbReference type="ARBA" id="ARBA00022840"/>
    </source>
</evidence>
<dbReference type="InterPro" id="IPR029016">
    <property type="entry name" value="GAF-like_dom_sf"/>
</dbReference>
<dbReference type="PANTHER" id="PTHR43065">
    <property type="entry name" value="SENSOR HISTIDINE KINASE"/>
    <property type="match status" value="1"/>
</dbReference>
<evidence type="ECO:0000256" key="5">
    <source>
        <dbReference type="ARBA" id="ARBA00022741"/>
    </source>
</evidence>
<evidence type="ECO:0000256" key="6">
    <source>
        <dbReference type="ARBA" id="ARBA00022777"/>
    </source>
</evidence>
<dbReference type="SUPFAM" id="SSF47384">
    <property type="entry name" value="Homodimeric domain of signal transducing histidine kinase"/>
    <property type="match status" value="1"/>
</dbReference>
<dbReference type="InterPro" id="IPR003661">
    <property type="entry name" value="HisK_dim/P_dom"/>
</dbReference>